<comment type="caution">
    <text evidence="3">The sequence shown here is derived from an EMBL/GenBank/DDBJ whole genome shotgun (WGS) entry which is preliminary data.</text>
</comment>
<organism evidence="3 4">
    <name type="scientific">Favolaschia claudopus</name>
    <dbReference type="NCBI Taxonomy" id="2862362"/>
    <lineage>
        <taxon>Eukaryota</taxon>
        <taxon>Fungi</taxon>
        <taxon>Dikarya</taxon>
        <taxon>Basidiomycota</taxon>
        <taxon>Agaricomycotina</taxon>
        <taxon>Agaricomycetes</taxon>
        <taxon>Agaricomycetidae</taxon>
        <taxon>Agaricales</taxon>
        <taxon>Marasmiineae</taxon>
        <taxon>Mycenaceae</taxon>
        <taxon>Favolaschia</taxon>
    </lineage>
</organism>
<dbReference type="AlphaFoldDB" id="A0AAV9ZWZ9"/>
<evidence type="ECO:0000313" key="4">
    <source>
        <dbReference type="Proteomes" id="UP001362999"/>
    </source>
</evidence>
<accession>A0AAV9ZWZ9</accession>
<evidence type="ECO:0000256" key="1">
    <source>
        <dbReference type="SAM" id="MobiDB-lite"/>
    </source>
</evidence>
<proteinExistence type="predicted"/>
<reference evidence="3 4" key="1">
    <citation type="journal article" date="2024" name="J Genomics">
        <title>Draft genome sequencing and assembly of Favolaschia claudopus CIRM-BRFM 2984 isolated from oak limbs.</title>
        <authorList>
            <person name="Navarro D."/>
            <person name="Drula E."/>
            <person name="Chaduli D."/>
            <person name="Cazenave R."/>
            <person name="Ahrendt S."/>
            <person name="Wang J."/>
            <person name="Lipzen A."/>
            <person name="Daum C."/>
            <person name="Barry K."/>
            <person name="Grigoriev I.V."/>
            <person name="Favel A."/>
            <person name="Rosso M.N."/>
            <person name="Martin F."/>
        </authorList>
    </citation>
    <scope>NUCLEOTIDE SEQUENCE [LARGE SCALE GENOMIC DNA]</scope>
    <source>
        <strain evidence="3 4">CIRM-BRFM 2984</strain>
    </source>
</reference>
<name>A0AAV9ZWZ9_9AGAR</name>
<keyword evidence="4" id="KW-1185">Reference proteome</keyword>
<dbReference type="InterPro" id="IPR046496">
    <property type="entry name" value="DUF6589"/>
</dbReference>
<evidence type="ECO:0000313" key="3">
    <source>
        <dbReference type="EMBL" id="KAK6993269.1"/>
    </source>
</evidence>
<dbReference type="Proteomes" id="UP001362999">
    <property type="component" value="Unassembled WGS sequence"/>
</dbReference>
<evidence type="ECO:0000259" key="2">
    <source>
        <dbReference type="Pfam" id="PF20231"/>
    </source>
</evidence>
<gene>
    <name evidence="3" type="ORF">R3P38DRAFT_2800995</name>
</gene>
<protein>
    <recommendedName>
        <fullName evidence="2">DUF6589 domain-containing protein</fullName>
    </recommendedName>
</protein>
<sequence>MSLNCRSRSIGINFRQNASWSPVSQTLLGTLPIPEASYEDNSRLILEWLKQLVYDTPDAQKKLGLEQVMAWVGDQLTVDRLQNLYRFRAEDDNSFERLDWLLIPPGWLHIQMAFANSLHKQHLGTRGLSAAFDTYLEAERTSAQIRELWLQVGKADTLANLRSKSPQELFKLAEQILTDHASSAALVKMQIKPRPDEIKTQSIMFLRDVMPYILLRSAVKHGDVGLMEDMIPLMLFRSIGGKNNNYTGEMLEMLQGLQREWPPEIREFVRDNCWVINNTTTRVALGPLRSRQRAVSVTYRSEGPNIDWDYLKKLHPAIHVIRAVNSHMESEFKTRIRGRRYTVPKKEQDIRELQQWYRASDVHKFKPGRKISNTGKSKDKPVDVPGKGGIAIQTGKTLQRWVEIRSVERAINEDWDDFMICEVFTEGLSIKEAGLVRNKDKLEQAKRRVKSGAVEAAFAPHRDRDRRSQALEWKEQAHPKGGREMGGLPRRFGCEALSLSFQGLLPTGLLFGFLCLLSLLEDGVINTGEDTEHILSVFIEERP</sequence>
<dbReference type="Pfam" id="PF20231">
    <property type="entry name" value="DUF6589"/>
    <property type="match status" value="1"/>
</dbReference>
<dbReference type="EMBL" id="JAWWNJ010000103">
    <property type="protein sequence ID" value="KAK6993269.1"/>
    <property type="molecule type" value="Genomic_DNA"/>
</dbReference>
<feature type="region of interest" description="Disordered" evidence="1">
    <location>
        <begin position="367"/>
        <end position="388"/>
    </location>
</feature>
<feature type="domain" description="DUF6589" evidence="2">
    <location>
        <begin position="24"/>
        <end position="340"/>
    </location>
</feature>